<organism evidence="2">
    <name type="scientific">uncultured Nocardioidaceae bacterium</name>
    <dbReference type="NCBI Taxonomy" id="253824"/>
    <lineage>
        <taxon>Bacteria</taxon>
        <taxon>Bacillati</taxon>
        <taxon>Actinomycetota</taxon>
        <taxon>Actinomycetes</taxon>
        <taxon>Propionibacteriales</taxon>
        <taxon>Nocardioidaceae</taxon>
        <taxon>environmental samples</taxon>
    </lineage>
</organism>
<dbReference type="EMBL" id="CADCUD010000060">
    <property type="protein sequence ID" value="CAA9321360.1"/>
    <property type="molecule type" value="Genomic_DNA"/>
</dbReference>
<accession>A0A6J4L2G5</accession>
<name>A0A6J4L2G5_9ACTN</name>
<evidence type="ECO:0000256" key="1">
    <source>
        <dbReference type="SAM" id="SignalP"/>
    </source>
</evidence>
<protein>
    <submittedName>
        <fullName evidence="2">Uncharacterized protein</fullName>
    </submittedName>
</protein>
<sequence length="177" mass="18732">MKTFTSRLAAAAAICPLLVGGGLVASGAQAQGQGSDHTRVVLKPSVTETLEDAGVEATAINGAYAYLFKGTIAIHFNETSQRNGVLKHNGGVVLKSDSGRVSLRRLVVNLNKDRVTALVNGDQRARVLTVSTPSRRPQLGRLRLKLTGVAAGVLNDAFGTRFERKDTLAYATAFGRD</sequence>
<feature type="signal peptide" evidence="1">
    <location>
        <begin position="1"/>
        <end position="30"/>
    </location>
</feature>
<reference evidence="2" key="1">
    <citation type="submission" date="2020-02" db="EMBL/GenBank/DDBJ databases">
        <authorList>
            <person name="Meier V. D."/>
        </authorList>
    </citation>
    <scope>NUCLEOTIDE SEQUENCE</scope>
    <source>
        <strain evidence="2">AVDCRST_MAG46</strain>
    </source>
</reference>
<feature type="chain" id="PRO_5027078376" evidence="1">
    <location>
        <begin position="31"/>
        <end position="177"/>
    </location>
</feature>
<evidence type="ECO:0000313" key="2">
    <source>
        <dbReference type="EMBL" id="CAA9321360.1"/>
    </source>
</evidence>
<gene>
    <name evidence="2" type="ORF">AVDCRST_MAG46-851</name>
</gene>
<dbReference type="AlphaFoldDB" id="A0A6J4L2G5"/>
<proteinExistence type="predicted"/>
<keyword evidence="1" id="KW-0732">Signal</keyword>